<dbReference type="InterPro" id="IPR051885">
    <property type="entry name" value="CC_CF"/>
</dbReference>
<evidence type="ECO:0000259" key="8">
    <source>
        <dbReference type="Pfam" id="PF13870"/>
    </source>
</evidence>
<protein>
    <recommendedName>
        <fullName evidence="6">Cilia- and flagella-associated protein 263</fullName>
    </recommendedName>
</protein>
<dbReference type="InterPro" id="IPR025254">
    <property type="entry name" value="CCDC113/CCDC96_CC"/>
</dbReference>
<gene>
    <name evidence="9" type="ORF">DSPE1174_LOCUS6774</name>
</gene>
<evidence type="ECO:0000256" key="4">
    <source>
        <dbReference type="ARBA" id="ARBA00023273"/>
    </source>
</evidence>
<proteinExistence type="inferred from homology"/>
<evidence type="ECO:0000256" key="2">
    <source>
        <dbReference type="ARBA" id="ARBA00022794"/>
    </source>
</evidence>
<name>A0A7S2FF18_9STRA</name>
<keyword evidence="3 7" id="KW-0175">Coiled coil</keyword>
<comment type="similarity">
    <text evidence="5">Belongs to the CFAP263 family.</text>
</comment>
<feature type="coiled-coil region" evidence="7">
    <location>
        <begin position="118"/>
        <end position="145"/>
    </location>
</feature>
<dbReference type="PANTHER" id="PTHR15654:SF2">
    <property type="entry name" value="COILED-COIL DOMAIN-CONTAINING PROTEIN 113"/>
    <property type="match status" value="1"/>
</dbReference>
<dbReference type="AlphaFoldDB" id="A0A7S2FF18"/>
<dbReference type="PANTHER" id="PTHR15654">
    <property type="entry name" value="COILED-COIL DOMAIN-CONTAINING PROTEIN 113-RELATED"/>
    <property type="match status" value="1"/>
</dbReference>
<comment type="subcellular location">
    <subcellularLocation>
        <location evidence="1">Cell projection</location>
        <location evidence="1">Cilium</location>
    </subcellularLocation>
</comment>
<dbReference type="GO" id="GO:0060271">
    <property type="term" value="P:cilium assembly"/>
    <property type="evidence" value="ECO:0007669"/>
    <property type="project" value="TreeGrafter"/>
</dbReference>
<feature type="coiled-coil region" evidence="7">
    <location>
        <begin position="185"/>
        <end position="212"/>
    </location>
</feature>
<evidence type="ECO:0000256" key="5">
    <source>
        <dbReference type="ARBA" id="ARBA00044506"/>
    </source>
</evidence>
<keyword evidence="2" id="KW-0970">Cilium biogenesis/degradation</keyword>
<evidence type="ECO:0000256" key="3">
    <source>
        <dbReference type="ARBA" id="ARBA00023054"/>
    </source>
</evidence>
<sequence>MTMELEPRSSWSSSSSFSMSVASTAHEQFGDEEIDVLTAKLDEVNRNIDTTELENEIFSGWIAQNNTNSVQTVDARTNRGNRRKHGGTKGPTTLTVDQKYQISLNQLDEGQKAFQLKKKEDEKVMDSLKAVLQETEMRTEELKKDAYEFKRDIVVGAENMHTGKIMAEKVEKYMEEKLNSRDGLIEKLRLKNQSIRAQIQSIESQLKRKEEMGDMLHYIDFHQLQIENKQHATKLEERNEELFKLKQTTSATLTNLNNQKDNLNALMTQHEWLKAEIQSRTQLKKNAVKDIAGLTNQIDAGRRRKKQLVQQQAETNGMPQVDDYVSLKAELYELKDALRNWERKVEIVGMEAKRSRTLRRKANNSIKSSTTSKR</sequence>
<organism evidence="9">
    <name type="scientific">Octactis speculum</name>
    <dbReference type="NCBI Taxonomy" id="3111310"/>
    <lineage>
        <taxon>Eukaryota</taxon>
        <taxon>Sar</taxon>
        <taxon>Stramenopiles</taxon>
        <taxon>Ochrophyta</taxon>
        <taxon>Dictyochophyceae</taxon>
        <taxon>Dictyochales</taxon>
        <taxon>Dictyochaceae</taxon>
        <taxon>Octactis</taxon>
    </lineage>
</organism>
<dbReference type="Pfam" id="PF13870">
    <property type="entry name" value="CCDC113_CCDC96_CC"/>
    <property type="match status" value="1"/>
</dbReference>
<keyword evidence="4" id="KW-0966">Cell projection</keyword>
<feature type="domain" description="CCDC113/CCDC96 coiled-coil" evidence="8">
    <location>
        <begin position="180"/>
        <end position="351"/>
    </location>
</feature>
<dbReference type="EMBL" id="HBGS01012847">
    <property type="protein sequence ID" value="CAD9392004.1"/>
    <property type="molecule type" value="Transcribed_RNA"/>
</dbReference>
<dbReference type="GO" id="GO:0036064">
    <property type="term" value="C:ciliary basal body"/>
    <property type="evidence" value="ECO:0007669"/>
    <property type="project" value="TreeGrafter"/>
</dbReference>
<dbReference type="GO" id="GO:0005930">
    <property type="term" value="C:axoneme"/>
    <property type="evidence" value="ECO:0007669"/>
    <property type="project" value="TreeGrafter"/>
</dbReference>
<evidence type="ECO:0000256" key="1">
    <source>
        <dbReference type="ARBA" id="ARBA00004138"/>
    </source>
</evidence>
<evidence type="ECO:0000256" key="7">
    <source>
        <dbReference type="SAM" id="Coils"/>
    </source>
</evidence>
<feature type="coiled-coil region" evidence="7">
    <location>
        <begin position="246"/>
        <end position="344"/>
    </location>
</feature>
<accession>A0A7S2FF18</accession>
<evidence type="ECO:0000256" key="6">
    <source>
        <dbReference type="ARBA" id="ARBA00044798"/>
    </source>
</evidence>
<evidence type="ECO:0000313" key="9">
    <source>
        <dbReference type="EMBL" id="CAD9392004.1"/>
    </source>
</evidence>
<reference evidence="9" key="1">
    <citation type="submission" date="2021-01" db="EMBL/GenBank/DDBJ databases">
        <authorList>
            <person name="Corre E."/>
            <person name="Pelletier E."/>
            <person name="Niang G."/>
            <person name="Scheremetjew M."/>
            <person name="Finn R."/>
            <person name="Kale V."/>
            <person name="Holt S."/>
            <person name="Cochrane G."/>
            <person name="Meng A."/>
            <person name="Brown T."/>
            <person name="Cohen L."/>
        </authorList>
    </citation>
    <scope>NUCLEOTIDE SEQUENCE</scope>
    <source>
        <strain evidence="9">CCMP1381</strain>
    </source>
</reference>